<evidence type="ECO:0000256" key="1">
    <source>
        <dbReference type="SAM" id="MobiDB-lite"/>
    </source>
</evidence>
<sequence>MKDQEKELHSEKYIAKNKDTGRDEDKFSCNLATILAREHEIVAFEFRLEKLKNDIKRGQEEYYNEFKFKEVPMFHPKFLRHIKKVRSYAGFTKEIIVCARKTKYKPLFSSSIIIDDQPYFRGKILSEEKKVIQNARSITSHSDNSGDSTDNLDDVDYDGIPSIQNKI</sequence>
<dbReference type="EMBL" id="LLXH01000066">
    <property type="protein sequence ID" value="PKC74014.1"/>
    <property type="molecule type" value="Genomic_DNA"/>
</dbReference>
<dbReference type="VEuPathDB" id="FungiDB:RhiirA1_450458"/>
<dbReference type="Proteomes" id="UP000232688">
    <property type="component" value="Unassembled WGS sequence"/>
</dbReference>
<reference evidence="2 3" key="2">
    <citation type="submission" date="2017-10" db="EMBL/GenBank/DDBJ databases">
        <title>Genome analyses suggest a sexual origin of heterokaryosis in a supposedly ancient asexual fungus.</title>
        <authorList>
            <person name="Corradi N."/>
            <person name="Sedzielewska K."/>
            <person name="Noel J."/>
            <person name="Charron P."/>
            <person name="Farinelli L."/>
            <person name="Marton T."/>
            <person name="Kruger M."/>
            <person name="Pelin A."/>
            <person name="Brachmann A."/>
            <person name="Corradi N."/>
        </authorList>
    </citation>
    <scope>NUCLEOTIDE SEQUENCE [LARGE SCALE GENOMIC DNA]</scope>
    <source>
        <strain evidence="2 3">A1</strain>
    </source>
</reference>
<organism evidence="2 3">
    <name type="scientific">Rhizophagus irregularis</name>
    <dbReference type="NCBI Taxonomy" id="588596"/>
    <lineage>
        <taxon>Eukaryota</taxon>
        <taxon>Fungi</taxon>
        <taxon>Fungi incertae sedis</taxon>
        <taxon>Mucoromycota</taxon>
        <taxon>Glomeromycotina</taxon>
        <taxon>Glomeromycetes</taxon>
        <taxon>Glomerales</taxon>
        <taxon>Glomeraceae</taxon>
        <taxon>Rhizophagus</taxon>
    </lineage>
</organism>
<gene>
    <name evidence="2" type="ORF">RhiirA1_450458</name>
</gene>
<evidence type="ECO:0000313" key="3">
    <source>
        <dbReference type="Proteomes" id="UP000232688"/>
    </source>
</evidence>
<comment type="caution">
    <text evidence="2">The sequence shown here is derived from an EMBL/GenBank/DDBJ whole genome shotgun (WGS) entry which is preliminary data.</text>
</comment>
<name>A0A2N0SEN9_9GLOM</name>
<dbReference type="VEuPathDB" id="FungiDB:RhiirFUN_024605"/>
<protein>
    <submittedName>
        <fullName evidence="2">Uncharacterized protein</fullName>
    </submittedName>
</protein>
<feature type="region of interest" description="Disordered" evidence="1">
    <location>
        <begin position="136"/>
        <end position="157"/>
    </location>
</feature>
<feature type="compositionally biased region" description="Polar residues" evidence="1">
    <location>
        <begin position="136"/>
        <end position="149"/>
    </location>
</feature>
<reference evidence="2 3" key="1">
    <citation type="submission" date="2017-10" db="EMBL/GenBank/DDBJ databases">
        <title>Extensive intraspecific genome diversity in a model arbuscular mycorrhizal fungus.</title>
        <authorList>
            <person name="Chen E.C.H."/>
            <person name="Morin E."/>
            <person name="Baudet D."/>
            <person name="Noel J."/>
            <person name="Ndikumana S."/>
            <person name="Charron P."/>
            <person name="St-Onge C."/>
            <person name="Giorgi J."/>
            <person name="Grigoriev I.V."/>
            <person name="Roux C."/>
            <person name="Martin F.M."/>
            <person name="Corradi N."/>
        </authorList>
    </citation>
    <scope>NUCLEOTIDE SEQUENCE [LARGE SCALE GENOMIC DNA]</scope>
    <source>
        <strain evidence="2 3">A1</strain>
    </source>
</reference>
<feature type="region of interest" description="Disordered" evidence="1">
    <location>
        <begin position="1"/>
        <end position="21"/>
    </location>
</feature>
<dbReference type="AlphaFoldDB" id="A0A2N0SEN9"/>
<evidence type="ECO:0000313" key="2">
    <source>
        <dbReference type="EMBL" id="PKC74014.1"/>
    </source>
</evidence>
<proteinExistence type="predicted"/>
<accession>A0A2N0SEN9</accession>